<dbReference type="EMBL" id="SWAV01000002">
    <property type="protein sequence ID" value="TKA92295.1"/>
    <property type="molecule type" value="Genomic_DNA"/>
</dbReference>
<dbReference type="GO" id="GO:0016874">
    <property type="term" value="F:ligase activity"/>
    <property type="evidence" value="ECO:0007669"/>
    <property type="project" value="UniProtKB-KW"/>
</dbReference>
<feature type="transmembrane region" description="Helical" evidence="5">
    <location>
        <begin position="52"/>
        <end position="68"/>
    </location>
</feature>
<keyword evidence="4 5" id="KW-0472">Membrane</keyword>
<evidence type="ECO:0000256" key="4">
    <source>
        <dbReference type="ARBA" id="ARBA00023136"/>
    </source>
</evidence>
<proteinExistence type="predicted"/>
<dbReference type="Pfam" id="PF04932">
    <property type="entry name" value="Wzy_C"/>
    <property type="match status" value="1"/>
</dbReference>
<evidence type="ECO:0000256" key="3">
    <source>
        <dbReference type="ARBA" id="ARBA00022989"/>
    </source>
</evidence>
<feature type="transmembrane region" description="Helical" evidence="5">
    <location>
        <begin position="405"/>
        <end position="424"/>
    </location>
</feature>
<name>A0A4U0YLW2_9GAMM</name>
<keyword evidence="7" id="KW-0436">Ligase</keyword>
<dbReference type="Proteomes" id="UP000305198">
    <property type="component" value="Unassembled WGS sequence"/>
</dbReference>
<feature type="transmembrane region" description="Helical" evidence="5">
    <location>
        <begin position="114"/>
        <end position="129"/>
    </location>
</feature>
<comment type="caution">
    <text evidence="7">The sequence shown here is derived from an EMBL/GenBank/DDBJ whole genome shotgun (WGS) entry which is preliminary data.</text>
</comment>
<protein>
    <submittedName>
        <fullName evidence="7">O-antigen ligase family protein</fullName>
    </submittedName>
</protein>
<keyword evidence="2 5" id="KW-0812">Transmembrane</keyword>
<dbReference type="AlphaFoldDB" id="A0A4U0YLW2"/>
<dbReference type="GO" id="GO:0016020">
    <property type="term" value="C:membrane"/>
    <property type="evidence" value="ECO:0007669"/>
    <property type="project" value="UniProtKB-SubCell"/>
</dbReference>
<feature type="transmembrane region" description="Helical" evidence="5">
    <location>
        <begin position="268"/>
        <end position="287"/>
    </location>
</feature>
<feature type="transmembrane region" description="Helical" evidence="5">
    <location>
        <begin position="207"/>
        <end position="228"/>
    </location>
</feature>
<evidence type="ECO:0000256" key="1">
    <source>
        <dbReference type="ARBA" id="ARBA00004141"/>
    </source>
</evidence>
<evidence type="ECO:0000256" key="5">
    <source>
        <dbReference type="SAM" id="Phobius"/>
    </source>
</evidence>
<evidence type="ECO:0000313" key="8">
    <source>
        <dbReference type="Proteomes" id="UP000305198"/>
    </source>
</evidence>
<dbReference type="InterPro" id="IPR051533">
    <property type="entry name" value="WaaL-like"/>
</dbReference>
<gene>
    <name evidence="7" type="ORF">FA869_07840</name>
</gene>
<feature type="transmembrane region" description="Helical" evidence="5">
    <location>
        <begin position="80"/>
        <end position="102"/>
    </location>
</feature>
<dbReference type="PANTHER" id="PTHR37422:SF13">
    <property type="entry name" value="LIPOPOLYSACCHARIDE BIOSYNTHESIS PROTEIN PA4999-RELATED"/>
    <property type="match status" value="1"/>
</dbReference>
<feature type="domain" description="O-antigen ligase-related" evidence="6">
    <location>
        <begin position="219"/>
        <end position="386"/>
    </location>
</feature>
<feature type="transmembrane region" description="Helical" evidence="5">
    <location>
        <begin position="371"/>
        <end position="393"/>
    </location>
</feature>
<dbReference type="PANTHER" id="PTHR37422">
    <property type="entry name" value="TEICHURONIC ACID BIOSYNTHESIS PROTEIN TUAE"/>
    <property type="match status" value="1"/>
</dbReference>
<organism evidence="7 8">
    <name type="scientific">Halopseudomonas bauzanensis</name>
    <dbReference type="NCBI Taxonomy" id="653930"/>
    <lineage>
        <taxon>Bacteria</taxon>
        <taxon>Pseudomonadati</taxon>
        <taxon>Pseudomonadota</taxon>
        <taxon>Gammaproteobacteria</taxon>
        <taxon>Pseudomonadales</taxon>
        <taxon>Pseudomonadaceae</taxon>
        <taxon>Halopseudomonas</taxon>
    </lineage>
</organism>
<feature type="transmembrane region" description="Helical" evidence="5">
    <location>
        <begin position="234"/>
        <end position="256"/>
    </location>
</feature>
<evidence type="ECO:0000259" key="6">
    <source>
        <dbReference type="Pfam" id="PF04932"/>
    </source>
</evidence>
<feature type="transmembrane region" description="Helical" evidence="5">
    <location>
        <begin position="29"/>
        <end position="46"/>
    </location>
</feature>
<feature type="transmembrane region" description="Helical" evidence="5">
    <location>
        <begin position="430"/>
        <end position="451"/>
    </location>
</feature>
<reference evidence="7 8" key="1">
    <citation type="submission" date="2019-04" db="EMBL/GenBank/DDBJ databases">
        <title>Crypto-aerobic microbial life in anoxic (sulfidic) marine sediments.</title>
        <authorList>
            <person name="Bhattacharya S."/>
            <person name="Roy C."/>
            <person name="Mondal N."/>
            <person name="Sarkar J."/>
            <person name="Mandal S."/>
            <person name="Rameez M.J."/>
            <person name="Ghosh W."/>
        </authorList>
    </citation>
    <scope>NUCLEOTIDE SEQUENCE [LARGE SCALE GENOMIC DNA]</scope>
    <source>
        <strain evidence="7 8">SBBB</strain>
    </source>
</reference>
<keyword evidence="3 5" id="KW-1133">Transmembrane helix</keyword>
<accession>A0A4U0YLW2</accession>
<evidence type="ECO:0000256" key="2">
    <source>
        <dbReference type="ARBA" id="ARBA00022692"/>
    </source>
</evidence>
<evidence type="ECO:0000313" key="7">
    <source>
        <dbReference type="EMBL" id="TKA92295.1"/>
    </source>
</evidence>
<feature type="transmembrane region" description="Helical" evidence="5">
    <location>
        <begin position="175"/>
        <end position="195"/>
    </location>
</feature>
<sequence length="459" mass="51641">MGSAITSRRKMRSFILSPYRLCYMNRDKTLYTALAMVSLAFAFFWLPVPRLFDVACILLILLFVPATMSPGSHELRKDPLIILGMCFFLYIVISIVWHRLTLPDNFPPTTSDRRFLRVLYFIAIAYAISRSSWLTVWHVLAVAFGGLLAYLAISFDQTEWLLAWHGQRADFGIHNAQHTGVVFATCALSFGIFTPRFYQWVKQASPVIALVSALIWTTALLFSLWGVFVSQTRGVWLGLGVAALFFPVILGFAYKLNRKFPTSLRKPVLGGIIGIAALSILAAGFNLPSRVSERLAAEDVTWESLRQAAAHETQQLSSIEVRVASWSAAAGWIMEKPFMGWGGRGSRPLIRQSELFSDEFKKNYNHLHSSYLQVLVEIGLIGAMLIVALMALLGHATIRGYQRQLMPLDIFLFSWLFFIFWLVVNVFESYIIYPSGTYLVAIVAGTCYSFCVNKQKPPG</sequence>
<dbReference type="InterPro" id="IPR007016">
    <property type="entry name" value="O-antigen_ligase-rel_domated"/>
</dbReference>
<comment type="subcellular location">
    <subcellularLocation>
        <location evidence="1">Membrane</location>
        <topology evidence="1">Multi-pass membrane protein</topology>
    </subcellularLocation>
</comment>
<feature type="transmembrane region" description="Helical" evidence="5">
    <location>
        <begin position="136"/>
        <end position="155"/>
    </location>
</feature>